<dbReference type="AlphaFoldDB" id="A0A084SL64"/>
<organism evidence="1 2">
    <name type="scientific">Archangium violaceum Cb vi76</name>
    <dbReference type="NCBI Taxonomy" id="1406225"/>
    <lineage>
        <taxon>Bacteria</taxon>
        <taxon>Pseudomonadati</taxon>
        <taxon>Myxococcota</taxon>
        <taxon>Myxococcia</taxon>
        <taxon>Myxococcales</taxon>
        <taxon>Cystobacterineae</taxon>
        <taxon>Archangiaceae</taxon>
        <taxon>Archangium</taxon>
    </lineage>
</organism>
<gene>
    <name evidence="1" type="ORF">Q664_36320</name>
</gene>
<dbReference type="Proteomes" id="UP000028547">
    <property type="component" value="Unassembled WGS sequence"/>
</dbReference>
<protein>
    <submittedName>
        <fullName evidence="1">Uncharacterized protein</fullName>
    </submittedName>
</protein>
<comment type="caution">
    <text evidence="1">The sequence shown here is derived from an EMBL/GenBank/DDBJ whole genome shotgun (WGS) entry which is preliminary data.</text>
</comment>
<evidence type="ECO:0000313" key="1">
    <source>
        <dbReference type="EMBL" id="KFA89199.1"/>
    </source>
</evidence>
<name>A0A084SL64_9BACT</name>
<evidence type="ECO:0000313" key="2">
    <source>
        <dbReference type="Proteomes" id="UP000028547"/>
    </source>
</evidence>
<proteinExistence type="predicted"/>
<accession>A0A084SL64</accession>
<sequence>MSGALLLAALSGCATPRYLVSDFTMGERSVKYILTPISARAGKNEVQLYDFIVQICDLDTKDEPSACKDTTVVSNVVPQSIY</sequence>
<reference evidence="1 2" key="1">
    <citation type="submission" date="2014-07" db="EMBL/GenBank/DDBJ databases">
        <title>Draft Genome Sequence of Gephyronic Acid Producer, Cystobacter violaceus Strain Cb vi76.</title>
        <authorList>
            <person name="Stevens D.C."/>
            <person name="Young J."/>
            <person name="Carmichael R."/>
            <person name="Tan J."/>
            <person name="Taylor R.E."/>
        </authorList>
    </citation>
    <scope>NUCLEOTIDE SEQUENCE [LARGE SCALE GENOMIC DNA]</scope>
    <source>
        <strain evidence="1 2">Cb vi76</strain>
    </source>
</reference>
<dbReference type="EMBL" id="JPMI01000257">
    <property type="protein sequence ID" value="KFA89199.1"/>
    <property type="molecule type" value="Genomic_DNA"/>
</dbReference>